<keyword evidence="5" id="KW-1015">Disulfide bond</keyword>
<dbReference type="PROSITE" id="PS00279">
    <property type="entry name" value="MACPF_1"/>
    <property type="match status" value="1"/>
</dbReference>
<evidence type="ECO:0000313" key="9">
    <source>
        <dbReference type="Proteomes" id="UP001519460"/>
    </source>
</evidence>
<protein>
    <recommendedName>
        <fullName evidence="7">MACPF domain-containing protein</fullName>
    </recommendedName>
</protein>
<feature type="chain" id="PRO_5044854299" description="MACPF domain-containing protein" evidence="6">
    <location>
        <begin position="23"/>
        <end position="342"/>
    </location>
</feature>
<name>A0ABD0JHS6_9CAEN</name>
<gene>
    <name evidence="8" type="ORF">BaRGS_00034299</name>
</gene>
<feature type="signal peptide" evidence="6">
    <location>
        <begin position="1"/>
        <end position="22"/>
    </location>
</feature>
<evidence type="ECO:0000256" key="4">
    <source>
        <dbReference type="ARBA" id="ARBA00023136"/>
    </source>
</evidence>
<dbReference type="Proteomes" id="UP001519460">
    <property type="component" value="Unassembled WGS sequence"/>
</dbReference>
<reference evidence="8 9" key="1">
    <citation type="journal article" date="2023" name="Sci. Data">
        <title>Genome assembly of the Korean intertidal mud-creeper Batillaria attramentaria.</title>
        <authorList>
            <person name="Patra A.K."/>
            <person name="Ho P.T."/>
            <person name="Jun S."/>
            <person name="Lee S.J."/>
            <person name="Kim Y."/>
            <person name="Won Y.J."/>
        </authorList>
    </citation>
    <scope>NUCLEOTIDE SEQUENCE [LARGE SCALE GENOMIC DNA]</scope>
    <source>
        <strain evidence="8">Wonlab-2016</strain>
    </source>
</reference>
<organism evidence="8 9">
    <name type="scientific">Batillaria attramentaria</name>
    <dbReference type="NCBI Taxonomy" id="370345"/>
    <lineage>
        <taxon>Eukaryota</taxon>
        <taxon>Metazoa</taxon>
        <taxon>Spiralia</taxon>
        <taxon>Lophotrochozoa</taxon>
        <taxon>Mollusca</taxon>
        <taxon>Gastropoda</taxon>
        <taxon>Caenogastropoda</taxon>
        <taxon>Sorbeoconcha</taxon>
        <taxon>Cerithioidea</taxon>
        <taxon>Batillariidae</taxon>
        <taxon>Batillaria</taxon>
    </lineage>
</organism>
<accession>A0ABD0JHS6</accession>
<proteinExistence type="predicted"/>
<dbReference type="GO" id="GO:0016020">
    <property type="term" value="C:membrane"/>
    <property type="evidence" value="ECO:0007669"/>
    <property type="project" value="UniProtKB-SubCell"/>
</dbReference>
<evidence type="ECO:0000256" key="2">
    <source>
        <dbReference type="ARBA" id="ARBA00004613"/>
    </source>
</evidence>
<comment type="subcellular location">
    <subcellularLocation>
        <location evidence="1">Membrane</location>
    </subcellularLocation>
    <subcellularLocation>
        <location evidence="2">Secreted</location>
    </subcellularLocation>
</comment>
<evidence type="ECO:0000313" key="8">
    <source>
        <dbReference type="EMBL" id="KAK7474477.1"/>
    </source>
</evidence>
<dbReference type="Pfam" id="PF01823">
    <property type="entry name" value="MACPF"/>
    <property type="match status" value="1"/>
</dbReference>
<evidence type="ECO:0000256" key="5">
    <source>
        <dbReference type="ARBA" id="ARBA00023157"/>
    </source>
</evidence>
<dbReference type="InterPro" id="IPR020864">
    <property type="entry name" value="MACPF"/>
</dbReference>
<keyword evidence="4" id="KW-0472">Membrane</keyword>
<feature type="domain" description="MACPF" evidence="7">
    <location>
        <begin position="143"/>
        <end position="234"/>
    </location>
</feature>
<evidence type="ECO:0000256" key="1">
    <source>
        <dbReference type="ARBA" id="ARBA00004370"/>
    </source>
</evidence>
<evidence type="ECO:0000259" key="7">
    <source>
        <dbReference type="Pfam" id="PF01823"/>
    </source>
</evidence>
<dbReference type="EMBL" id="JACVVK020000436">
    <property type="protein sequence ID" value="KAK7474477.1"/>
    <property type="molecule type" value="Genomic_DNA"/>
</dbReference>
<dbReference type="InterPro" id="IPR020863">
    <property type="entry name" value="MACPF_CS"/>
</dbReference>
<evidence type="ECO:0000256" key="6">
    <source>
        <dbReference type="SAM" id="SignalP"/>
    </source>
</evidence>
<evidence type="ECO:0000256" key="3">
    <source>
        <dbReference type="ARBA" id="ARBA00022525"/>
    </source>
</evidence>
<keyword evidence="9" id="KW-1185">Reference proteome</keyword>
<keyword evidence="6" id="KW-0732">Signal</keyword>
<keyword evidence="3" id="KW-0964">Secreted</keyword>
<comment type="caution">
    <text evidence="8">The sequence shown here is derived from an EMBL/GenBank/DDBJ whole genome shotgun (WGS) entry which is preliminary data.</text>
</comment>
<dbReference type="GO" id="GO:0005576">
    <property type="term" value="C:extracellular region"/>
    <property type="evidence" value="ECO:0007669"/>
    <property type="project" value="UniProtKB-SubCell"/>
</dbReference>
<dbReference type="AlphaFoldDB" id="A0ABD0JHS6"/>
<sequence length="342" mass="37434">MEKQVSHLPLSALFLVVVATGALKLQTTHPPVTLRTGTSCSNVIPGLFRQSRGVDVSRLELMPLDMMESEDGFRSPVIDFTCDKGNTRPIGGVSYQQPDQVWLVSNIPSGSMTGSVQIMTSSNEVRESFDVNAGIGVNSRKFAFSASSSYSKVQNTVLKEEKNVQSLGATFSSWQIELQHVDVLDLGVDAQREVSELPATYIENTGAYERFISQFGTHYISEGKFGGLMMMYTETNALIPLVYNLSPTVGGQVCLSRCASGTRIIRTAWTGAWTLCTLHLNNSLEAPTPTIPVITKTASGSSRCVMRSEADGCYCCGRFLRRLDIISHGYRQSSCNTRIELK</sequence>